<keyword evidence="6 10" id="KW-1133">Transmembrane helix</keyword>
<keyword evidence="4 10" id="KW-0812">Transmembrane</keyword>
<dbReference type="AlphaFoldDB" id="A0A0U1XJ79"/>
<accession>A0A0U1XJ79</accession>
<comment type="similarity">
    <text evidence="2">Belongs to the complex I subunit 4L family.</text>
</comment>
<dbReference type="Gene3D" id="1.10.287.3510">
    <property type="match status" value="1"/>
</dbReference>
<feature type="transmembrane region" description="Helical" evidence="10">
    <location>
        <begin position="59"/>
        <end position="83"/>
    </location>
</feature>
<evidence type="ECO:0000256" key="5">
    <source>
        <dbReference type="ARBA" id="ARBA00022967"/>
    </source>
</evidence>
<dbReference type="GO" id="GO:0016020">
    <property type="term" value="C:membrane"/>
    <property type="evidence" value="ECO:0007669"/>
    <property type="project" value="UniProtKB-SubCell"/>
</dbReference>
<geneLocation type="mitochondrion" evidence="11"/>
<evidence type="ECO:0000256" key="4">
    <source>
        <dbReference type="ARBA" id="ARBA00022692"/>
    </source>
</evidence>
<evidence type="ECO:0000256" key="9">
    <source>
        <dbReference type="ARBA" id="ARBA00031586"/>
    </source>
</evidence>
<keyword evidence="5" id="KW-1278">Translocase</keyword>
<evidence type="ECO:0000256" key="1">
    <source>
        <dbReference type="ARBA" id="ARBA00004141"/>
    </source>
</evidence>
<comment type="subcellular location">
    <subcellularLocation>
        <location evidence="1">Membrane</location>
        <topology evidence="1">Multi-pass membrane protein</topology>
    </subcellularLocation>
</comment>
<proteinExistence type="inferred from homology"/>
<keyword evidence="11" id="KW-0496">Mitochondrion</keyword>
<evidence type="ECO:0000256" key="6">
    <source>
        <dbReference type="ARBA" id="ARBA00022989"/>
    </source>
</evidence>
<evidence type="ECO:0000256" key="10">
    <source>
        <dbReference type="SAM" id="Phobius"/>
    </source>
</evidence>
<keyword evidence="7" id="KW-0520">NAD</keyword>
<keyword evidence="8 10" id="KW-0472">Membrane</keyword>
<reference evidence="11" key="1">
    <citation type="journal article" date="2014" name="Mitochondrial DNA">
        <title>The complete mitochondrial DNA of the Pacific Geoduck clam (Panopea generosa).</title>
        <authorList>
            <person name="Bisbal-Pardo C.I."/>
            <person name="Del Rio-Portilla M.A."/>
            <person name="Rocha-Olivares A."/>
        </authorList>
    </citation>
    <scope>NUCLEOTIDE SEQUENCE</scope>
</reference>
<feature type="transmembrane region" description="Helical" evidence="10">
    <location>
        <begin position="26"/>
        <end position="47"/>
    </location>
</feature>
<evidence type="ECO:0000256" key="8">
    <source>
        <dbReference type="ARBA" id="ARBA00023136"/>
    </source>
</evidence>
<evidence type="ECO:0000313" key="11">
    <source>
        <dbReference type="EMBL" id="AIU56048.1"/>
    </source>
</evidence>
<organism evidence="11">
    <name type="scientific">Panopea generosa</name>
    <dbReference type="NCBI Taxonomy" id="1049056"/>
    <lineage>
        <taxon>Eukaryota</taxon>
        <taxon>Metazoa</taxon>
        <taxon>Spiralia</taxon>
        <taxon>Lophotrochozoa</taxon>
        <taxon>Mollusca</taxon>
        <taxon>Bivalvia</taxon>
        <taxon>Autobranchia</taxon>
        <taxon>Heteroconchia</taxon>
        <taxon>Euheterodonta</taxon>
        <taxon>Imparidentia</taxon>
        <taxon>Adapedonta</taxon>
        <taxon>Hiatelloidea</taxon>
        <taxon>Hiatellidae</taxon>
        <taxon>Panopea</taxon>
    </lineage>
</organism>
<evidence type="ECO:0000256" key="3">
    <source>
        <dbReference type="ARBA" id="ARBA00016612"/>
    </source>
</evidence>
<dbReference type="InterPro" id="IPR039428">
    <property type="entry name" value="NUOK/Mnh_C1-like"/>
</dbReference>
<sequence length="96" mass="10439">MGVVLCLLFFGTSVFMVIRQKRYFLMVLLSVEIMVLSLFLGLMSYSVGVESLSGILMSVFFITFSVCEASIGLGVLVSVVRFLGGDYSSAGLSLKF</sequence>
<protein>
    <recommendedName>
        <fullName evidence="3">NADH-ubiquinone oxidoreductase chain 4L</fullName>
    </recommendedName>
    <alternativeName>
        <fullName evidence="9">NADH dehydrogenase subunit 4L</fullName>
    </alternativeName>
</protein>
<dbReference type="EMBL" id="KM580067">
    <property type="protein sequence ID" value="AIU56048.1"/>
    <property type="molecule type" value="Genomic_DNA"/>
</dbReference>
<evidence type="ECO:0000256" key="7">
    <source>
        <dbReference type="ARBA" id="ARBA00023027"/>
    </source>
</evidence>
<gene>
    <name evidence="11" type="primary">nad4l</name>
</gene>
<name>A0A0U1XJ79_9BIVA</name>
<dbReference type="Pfam" id="PF00420">
    <property type="entry name" value="Oxidored_q2"/>
    <property type="match status" value="1"/>
</dbReference>
<evidence type="ECO:0000256" key="2">
    <source>
        <dbReference type="ARBA" id="ARBA00010519"/>
    </source>
</evidence>